<evidence type="ECO:0000256" key="1">
    <source>
        <dbReference type="SAM" id="MobiDB-lite"/>
    </source>
</evidence>
<reference evidence="2 4" key="1">
    <citation type="submission" date="2017-06" db="EMBL/GenBank/DDBJ databases">
        <title>Genome sequencing and assembly of Stenotrophomonas maltophilia DF07.</title>
        <authorList>
            <person name="Iyer R."/>
        </authorList>
    </citation>
    <scope>NUCLEOTIDE SEQUENCE [LARGE SCALE GENOMIC DNA]</scope>
    <source>
        <strain evidence="2 4">DF07</strain>
        <plasmid evidence="2">unnamed1</plasmid>
    </source>
</reference>
<geneLocation type="plasmid" evidence="2">
    <name>unnamed1</name>
</geneLocation>
<sequence length="435" mass="45780">MSILISSTITPNLPSNLLEFVGLKDARPATAPAAPDSKVITQIAEARANHGNETTPKLREPRVVAGATVQLGAIAQLEGELTLAPLTDPEVVALVGELLSQEMEHQYRASTEEHPAGTAPTMRSIAAFAEATGGKLAGEADALLQQAVASGAQMPTAAAIRELAERLAGEASESFAGVMEGTQIAANPERFGIPFSADKAFAIFVMLIEAYCVAMATEKNASALAHTIAHDLTRMAGERNVAGAKDQMIASAVGAAVTAGITAMSMKQMYKGVKINRDSFVGNVKPQFAKSGQIAKADAAGLRAAIKQSPSASAAQKAKNEEVIGTNDMRQDPATYQAAHAENQVQANWHMAQGQAIQGFAMPMNTFINSAGAVAEAEDRAIAQILQQGASSETDHGAQRSDEARNDKQSMQKAMDTLENDRRMTQDVINQMTRA</sequence>
<evidence type="ECO:0000313" key="2">
    <source>
        <dbReference type="EMBL" id="PAM64669.1"/>
    </source>
</evidence>
<organism evidence="2 4">
    <name type="scientific">Stenotrophomonas maltophilia</name>
    <name type="common">Pseudomonas maltophilia</name>
    <name type="synonym">Xanthomonas maltophilia</name>
    <dbReference type="NCBI Taxonomy" id="40324"/>
    <lineage>
        <taxon>Bacteria</taxon>
        <taxon>Pseudomonadati</taxon>
        <taxon>Pseudomonadota</taxon>
        <taxon>Gammaproteobacteria</taxon>
        <taxon>Lysobacterales</taxon>
        <taxon>Lysobacteraceae</taxon>
        <taxon>Stenotrophomonas</taxon>
        <taxon>Stenotrophomonas maltophilia group</taxon>
    </lineage>
</organism>
<dbReference type="EMBL" id="NJGC01000149">
    <property type="protein sequence ID" value="PAM64669.1"/>
    <property type="molecule type" value="Genomic_DNA"/>
</dbReference>
<keyword evidence="2" id="KW-0614">Plasmid</keyword>
<dbReference type="AlphaFoldDB" id="A0A270MXR7"/>
<evidence type="ECO:0000313" key="4">
    <source>
        <dbReference type="Proteomes" id="UP000216433"/>
    </source>
</evidence>
<feature type="region of interest" description="Disordered" evidence="1">
    <location>
        <begin position="389"/>
        <end position="418"/>
    </location>
</feature>
<dbReference type="EMBL" id="NJGC01000009">
    <property type="protein sequence ID" value="PAM71826.1"/>
    <property type="molecule type" value="Genomic_DNA"/>
</dbReference>
<feature type="compositionally biased region" description="Basic and acidic residues" evidence="1">
    <location>
        <begin position="393"/>
        <end position="410"/>
    </location>
</feature>
<proteinExistence type="predicted"/>
<evidence type="ECO:0000313" key="3">
    <source>
        <dbReference type="EMBL" id="PAM71826.1"/>
    </source>
</evidence>
<gene>
    <name evidence="3" type="ORF">CEK00_09550</name>
    <name evidence="2" type="ORF">CEK00_21870</name>
</gene>
<comment type="caution">
    <text evidence="2">The sequence shown here is derived from an EMBL/GenBank/DDBJ whole genome shotgun (WGS) entry which is preliminary data.</text>
</comment>
<name>A0A270MXR7_STEMA</name>
<dbReference type="RefSeq" id="WP_095377864.1">
    <property type="nucleotide sequence ID" value="NZ_NJGC01000009.1"/>
</dbReference>
<accession>A0A270MXR7</accession>
<protein>
    <submittedName>
        <fullName evidence="2">Uncharacterized protein</fullName>
    </submittedName>
</protein>
<dbReference type="Proteomes" id="UP000216433">
    <property type="component" value="Unassembled WGS sequence"/>
</dbReference>